<evidence type="ECO:0000256" key="1">
    <source>
        <dbReference type="ARBA" id="ARBA00009558"/>
    </source>
</evidence>
<protein>
    <recommendedName>
        <fullName evidence="6">NAD(P)(+)--arginine ADP-ribosyltransferase</fullName>
        <ecNumber evidence="6">2.4.2.31</ecNumber>
    </recommendedName>
    <alternativeName>
        <fullName evidence="6">Mono(ADP-ribosyl)transferase</fullName>
    </alternativeName>
</protein>
<evidence type="ECO:0000256" key="2">
    <source>
        <dbReference type="ARBA" id="ARBA00022676"/>
    </source>
</evidence>
<comment type="caution">
    <text evidence="8">The sequence shown here is derived from an EMBL/GenBank/DDBJ whole genome shotgun (WGS) entry which is preliminary data.</text>
</comment>
<evidence type="ECO:0000256" key="3">
    <source>
        <dbReference type="ARBA" id="ARBA00022679"/>
    </source>
</evidence>
<dbReference type="EMBL" id="AKHW03000012">
    <property type="protein sequence ID" value="KYO49159.1"/>
    <property type="molecule type" value="Genomic_DNA"/>
</dbReference>
<evidence type="ECO:0000256" key="7">
    <source>
        <dbReference type="SAM" id="Phobius"/>
    </source>
</evidence>
<dbReference type="Pfam" id="PF01129">
    <property type="entry name" value="ART"/>
    <property type="match status" value="1"/>
</dbReference>
<dbReference type="SUPFAM" id="SSF56399">
    <property type="entry name" value="ADP-ribosylation"/>
    <property type="match status" value="1"/>
</dbReference>
<keyword evidence="3 6" id="KW-0808">Transferase</keyword>
<dbReference type="Gene3D" id="3.90.176.10">
    <property type="entry name" value="Toxin ADP-ribosyltransferase, Chain A, domain 1"/>
    <property type="match status" value="1"/>
</dbReference>
<feature type="chain" id="PRO_5041020433" description="NAD(P)(+)--arginine ADP-ribosyltransferase" evidence="6">
    <location>
        <begin position="19"/>
        <end position="110"/>
    </location>
</feature>
<dbReference type="Proteomes" id="UP000050525">
    <property type="component" value="Unassembled WGS sequence"/>
</dbReference>
<keyword evidence="7" id="KW-0472">Membrane</keyword>
<gene>
    <name evidence="8" type="ORF">Y1Q_0011102</name>
</gene>
<evidence type="ECO:0000313" key="8">
    <source>
        <dbReference type="EMBL" id="KYO49159.1"/>
    </source>
</evidence>
<keyword evidence="9" id="KW-1185">Reference proteome</keyword>
<comment type="catalytic activity">
    <reaction evidence="5 6">
        <text>L-arginyl-[protein] + NAD(+) = N(omega)-(ADP-D-ribosyl)-L-arginyl-[protein] + nicotinamide + H(+)</text>
        <dbReference type="Rhea" id="RHEA:19149"/>
        <dbReference type="Rhea" id="RHEA-COMP:10532"/>
        <dbReference type="Rhea" id="RHEA-COMP:15087"/>
        <dbReference type="ChEBI" id="CHEBI:15378"/>
        <dbReference type="ChEBI" id="CHEBI:17154"/>
        <dbReference type="ChEBI" id="CHEBI:29965"/>
        <dbReference type="ChEBI" id="CHEBI:57540"/>
        <dbReference type="ChEBI" id="CHEBI:142554"/>
        <dbReference type="EC" id="2.4.2.31"/>
    </reaction>
</comment>
<dbReference type="AlphaFoldDB" id="A0A151PJI6"/>
<evidence type="ECO:0000256" key="4">
    <source>
        <dbReference type="ARBA" id="ARBA00022695"/>
    </source>
</evidence>
<accession>A0A151PJI6</accession>
<feature type="signal peptide" evidence="6">
    <location>
        <begin position="1"/>
        <end position="18"/>
    </location>
</feature>
<evidence type="ECO:0000256" key="6">
    <source>
        <dbReference type="RuleBase" id="RU361228"/>
    </source>
</evidence>
<comment type="similarity">
    <text evidence="1 6">Belongs to the Arg-specific ADP-ribosyltransferase family.</text>
</comment>
<evidence type="ECO:0000313" key="9">
    <source>
        <dbReference type="Proteomes" id="UP000050525"/>
    </source>
</evidence>
<keyword evidence="6" id="KW-0520">NAD</keyword>
<dbReference type="GO" id="GO:0016779">
    <property type="term" value="F:nucleotidyltransferase activity"/>
    <property type="evidence" value="ECO:0007669"/>
    <property type="project" value="UniProtKB-KW"/>
</dbReference>
<dbReference type="EC" id="2.4.2.31" evidence="6"/>
<proteinExistence type="inferred from homology"/>
<dbReference type="GO" id="GO:0106274">
    <property type="term" value="F:NAD+-protein-arginine ADP-ribosyltransferase activity"/>
    <property type="evidence" value="ECO:0007669"/>
    <property type="project" value="UniProtKB-EC"/>
</dbReference>
<keyword evidence="6" id="KW-0521">NADP</keyword>
<sequence>MWSQGILFFLCVLGSTQTQQGVQTIEMSMMPGVVDDQYIGCTEEMERIAPKLLEMEKNNSGALKSEKNEKCIERSGGRRGITFPHHMSPLLFGASILLANAAALTLFGAH</sequence>
<keyword evidence="7" id="KW-0812">Transmembrane</keyword>
<keyword evidence="7" id="KW-1133">Transmembrane helix</keyword>
<organism evidence="8 9">
    <name type="scientific">Alligator mississippiensis</name>
    <name type="common">American alligator</name>
    <dbReference type="NCBI Taxonomy" id="8496"/>
    <lineage>
        <taxon>Eukaryota</taxon>
        <taxon>Metazoa</taxon>
        <taxon>Chordata</taxon>
        <taxon>Craniata</taxon>
        <taxon>Vertebrata</taxon>
        <taxon>Euteleostomi</taxon>
        <taxon>Archelosauria</taxon>
        <taxon>Archosauria</taxon>
        <taxon>Crocodylia</taxon>
        <taxon>Alligatoridae</taxon>
        <taxon>Alligatorinae</taxon>
        <taxon>Alligator</taxon>
    </lineage>
</organism>
<keyword evidence="6" id="KW-0732">Signal</keyword>
<evidence type="ECO:0000256" key="5">
    <source>
        <dbReference type="ARBA" id="ARBA00047597"/>
    </source>
</evidence>
<feature type="transmembrane region" description="Helical" evidence="7">
    <location>
        <begin position="90"/>
        <end position="109"/>
    </location>
</feature>
<name>A0A151PJI6_ALLMI</name>
<keyword evidence="2 6" id="KW-0328">Glycosyltransferase</keyword>
<reference evidence="8 9" key="1">
    <citation type="journal article" date="2012" name="Genome Biol.">
        <title>Sequencing three crocodilian genomes to illuminate the evolution of archosaurs and amniotes.</title>
        <authorList>
            <person name="St John J.A."/>
            <person name="Braun E.L."/>
            <person name="Isberg S.R."/>
            <person name="Miles L.G."/>
            <person name="Chong A.Y."/>
            <person name="Gongora J."/>
            <person name="Dalzell P."/>
            <person name="Moran C."/>
            <person name="Bed'hom B."/>
            <person name="Abzhanov A."/>
            <person name="Burgess S.C."/>
            <person name="Cooksey A.M."/>
            <person name="Castoe T.A."/>
            <person name="Crawford N.G."/>
            <person name="Densmore L.D."/>
            <person name="Drew J.C."/>
            <person name="Edwards S.V."/>
            <person name="Faircloth B.C."/>
            <person name="Fujita M.K."/>
            <person name="Greenwold M.J."/>
            <person name="Hoffmann F.G."/>
            <person name="Howard J.M."/>
            <person name="Iguchi T."/>
            <person name="Janes D.E."/>
            <person name="Khan S.Y."/>
            <person name="Kohno S."/>
            <person name="de Koning A.J."/>
            <person name="Lance S.L."/>
            <person name="McCarthy F.M."/>
            <person name="McCormack J.E."/>
            <person name="Merchant M.E."/>
            <person name="Peterson D.G."/>
            <person name="Pollock D.D."/>
            <person name="Pourmand N."/>
            <person name="Raney B.J."/>
            <person name="Roessler K.A."/>
            <person name="Sanford J.R."/>
            <person name="Sawyer R.H."/>
            <person name="Schmidt C.J."/>
            <person name="Triplett E.W."/>
            <person name="Tuberville T.D."/>
            <person name="Venegas-Anaya M."/>
            <person name="Howard J.T."/>
            <person name="Jarvis E.D."/>
            <person name="Guillette L.J.Jr."/>
            <person name="Glenn T.C."/>
            <person name="Green R.E."/>
            <person name="Ray D.A."/>
        </authorList>
    </citation>
    <scope>NUCLEOTIDE SEQUENCE [LARGE SCALE GENOMIC DNA]</scope>
    <source>
        <strain evidence="8">KSC_2009_1</strain>
    </source>
</reference>
<keyword evidence="4" id="KW-0548">Nucleotidyltransferase</keyword>
<dbReference type="InterPro" id="IPR000768">
    <property type="entry name" value="ART"/>
</dbReference>